<dbReference type="AlphaFoldDB" id="A0A0F7SLJ0"/>
<dbReference type="EMBL" id="LN483326">
    <property type="protein sequence ID" value="CDZ98269.1"/>
    <property type="molecule type" value="Genomic_DNA"/>
</dbReference>
<evidence type="ECO:0000256" key="2">
    <source>
        <dbReference type="ARBA" id="ARBA00008837"/>
    </source>
</evidence>
<protein>
    <submittedName>
        <fullName evidence="3">Uncharacterized protein family UPF0405</fullName>
    </submittedName>
</protein>
<dbReference type="Pfam" id="PF09807">
    <property type="entry name" value="ELP6"/>
    <property type="match status" value="2"/>
</dbReference>
<dbReference type="PANTHER" id="PTHR16184">
    <property type="entry name" value="ELONGATOR COMPLEX PROTEIN 6"/>
    <property type="match status" value="1"/>
</dbReference>
<reference evidence="3" key="1">
    <citation type="submission" date="2014-08" db="EMBL/GenBank/DDBJ databases">
        <authorList>
            <person name="Sharma Rahul"/>
            <person name="Thines Marco"/>
        </authorList>
    </citation>
    <scope>NUCLEOTIDE SEQUENCE</scope>
</reference>
<evidence type="ECO:0000313" key="3">
    <source>
        <dbReference type="EMBL" id="CDZ98269.1"/>
    </source>
</evidence>
<dbReference type="InterPro" id="IPR027417">
    <property type="entry name" value="P-loop_NTPase"/>
</dbReference>
<comment type="pathway">
    <text evidence="1">tRNA modification; 5-methoxycarbonylmethyl-2-thiouridine-tRNA biosynthesis.</text>
</comment>
<proteinExistence type="inferred from homology"/>
<name>A0A0F7SLJ0_PHARH</name>
<dbReference type="Gene3D" id="3.40.50.300">
    <property type="entry name" value="P-loop containing nucleotide triphosphate hydrolases"/>
    <property type="match status" value="1"/>
</dbReference>
<accession>A0A0F7SLJ0</accession>
<dbReference type="GO" id="GO:0033588">
    <property type="term" value="C:elongator holoenzyme complex"/>
    <property type="evidence" value="ECO:0007669"/>
    <property type="project" value="InterPro"/>
</dbReference>
<dbReference type="InterPro" id="IPR018627">
    <property type="entry name" value="ELP6"/>
</dbReference>
<sequence>MTFLTPHLHFTSSSISSSARSPLPPAATTVLLSDTISAPADFVLLHFVATQLKATKSVLLVGCGEGVDHYKAISKKIGISLDQPNFKFHDALSAQSQSSAPSDLRNLFDSIISLVERQQKENSSPSDGPESEVMVVLDDLSALLWMGAELETVGRFVRALQASSRKLNFNIVYLVHTIPSSASAVPEDELFRLLHPSADLWIRVQGLQSGRSGDVSGELSFIPSPLLDSDEGFPRTEPGKELQYKLGDSGVTFFPKGTGQGFL</sequence>
<dbReference type="GO" id="GO:0002098">
    <property type="term" value="P:tRNA wobble uridine modification"/>
    <property type="evidence" value="ECO:0007669"/>
    <property type="project" value="InterPro"/>
</dbReference>
<dbReference type="PANTHER" id="PTHR16184:SF6">
    <property type="entry name" value="ELONGATOR COMPLEX PROTEIN 6"/>
    <property type="match status" value="1"/>
</dbReference>
<dbReference type="UniPathway" id="UPA00988"/>
<evidence type="ECO:0000256" key="1">
    <source>
        <dbReference type="ARBA" id="ARBA00005043"/>
    </source>
</evidence>
<organism evidence="3">
    <name type="scientific">Phaffia rhodozyma</name>
    <name type="common">Yeast</name>
    <name type="synonym">Xanthophyllomyces dendrorhous</name>
    <dbReference type="NCBI Taxonomy" id="264483"/>
    <lineage>
        <taxon>Eukaryota</taxon>
        <taxon>Fungi</taxon>
        <taxon>Dikarya</taxon>
        <taxon>Basidiomycota</taxon>
        <taxon>Agaricomycotina</taxon>
        <taxon>Tremellomycetes</taxon>
        <taxon>Cystofilobasidiales</taxon>
        <taxon>Mrakiaceae</taxon>
        <taxon>Phaffia</taxon>
    </lineage>
</organism>
<comment type="similarity">
    <text evidence="2">Belongs to the ELP6 family.</text>
</comment>